<proteinExistence type="predicted"/>
<gene>
    <name evidence="3" type="ORF">AB0T83_13410</name>
</gene>
<dbReference type="InterPro" id="IPR011051">
    <property type="entry name" value="RmlC_Cupin_sf"/>
</dbReference>
<protein>
    <submittedName>
        <fullName evidence="3">Helix-turn-helix domain-containing protein</fullName>
    </submittedName>
</protein>
<evidence type="ECO:0000313" key="3">
    <source>
        <dbReference type="EMBL" id="MEV8467772.1"/>
    </source>
</evidence>
<dbReference type="Proteomes" id="UP001553161">
    <property type="component" value="Unassembled WGS sequence"/>
</dbReference>
<reference evidence="3 4" key="1">
    <citation type="submission" date="2024-07" db="EMBL/GenBank/DDBJ databases">
        <authorList>
            <person name="Kang M."/>
        </authorList>
    </citation>
    <scope>NUCLEOTIDE SEQUENCE [LARGE SCALE GENOMIC DNA]</scope>
    <source>
        <strain evidence="3 4">DFM31</strain>
    </source>
</reference>
<keyword evidence="1" id="KW-0238">DNA-binding</keyword>
<dbReference type="Pfam" id="PF13560">
    <property type="entry name" value="HTH_31"/>
    <property type="match status" value="1"/>
</dbReference>
<evidence type="ECO:0000256" key="1">
    <source>
        <dbReference type="ARBA" id="ARBA00023125"/>
    </source>
</evidence>
<comment type="caution">
    <text evidence="3">The sequence shown here is derived from an EMBL/GenBank/DDBJ whole genome shotgun (WGS) entry which is preliminary data.</text>
</comment>
<dbReference type="EMBL" id="JBFBVU010000017">
    <property type="protein sequence ID" value="MEV8467772.1"/>
    <property type="molecule type" value="Genomic_DNA"/>
</dbReference>
<evidence type="ECO:0000259" key="2">
    <source>
        <dbReference type="PROSITE" id="PS50943"/>
    </source>
</evidence>
<dbReference type="InterPro" id="IPR010982">
    <property type="entry name" value="Lambda_DNA-bd_dom_sf"/>
</dbReference>
<dbReference type="PROSITE" id="PS50943">
    <property type="entry name" value="HTH_CROC1"/>
    <property type="match status" value="1"/>
</dbReference>
<dbReference type="SUPFAM" id="SSF51182">
    <property type="entry name" value="RmlC-like cupins"/>
    <property type="match status" value="1"/>
</dbReference>
<accession>A0ABV3L879</accession>
<dbReference type="InterPro" id="IPR013096">
    <property type="entry name" value="Cupin_2"/>
</dbReference>
<sequence>MLKRPTLGADLRALRKTRGLTLADLASRIGKSVGWLSQVERNITRPATGDLECIADRLGVPLSLLTGPAPHAPDEHGRIVRASGRRRIGPMEGGLSEELLSPDLTDSFEMIRSTFAPGSTSDGTLRRETQEVGFMISGQLALWIDGHAFTVGPGDSFRIRHQPFRWSNPFDDPAVAVWVISPPVY</sequence>
<dbReference type="PANTHER" id="PTHR46797:SF2">
    <property type="entry name" value="TRANSCRIPTIONAL REGULATOR"/>
    <property type="match status" value="1"/>
</dbReference>
<feature type="domain" description="HTH cro/C1-type" evidence="2">
    <location>
        <begin position="11"/>
        <end position="65"/>
    </location>
</feature>
<dbReference type="RefSeq" id="WP_366193654.1">
    <property type="nucleotide sequence ID" value="NZ_JBFBVU010000017.1"/>
</dbReference>
<dbReference type="CDD" id="cd02209">
    <property type="entry name" value="cupin_XRE_C"/>
    <property type="match status" value="1"/>
</dbReference>
<keyword evidence="4" id="KW-1185">Reference proteome</keyword>
<evidence type="ECO:0000313" key="4">
    <source>
        <dbReference type="Proteomes" id="UP001553161"/>
    </source>
</evidence>
<dbReference type="SUPFAM" id="SSF47413">
    <property type="entry name" value="lambda repressor-like DNA-binding domains"/>
    <property type="match status" value="1"/>
</dbReference>
<organism evidence="3 4">
    <name type="scientific">Meridianimarinicoccus marinus</name>
    <dbReference type="NCBI Taxonomy" id="3231483"/>
    <lineage>
        <taxon>Bacteria</taxon>
        <taxon>Pseudomonadati</taxon>
        <taxon>Pseudomonadota</taxon>
        <taxon>Alphaproteobacteria</taxon>
        <taxon>Rhodobacterales</taxon>
        <taxon>Paracoccaceae</taxon>
        <taxon>Meridianimarinicoccus</taxon>
    </lineage>
</organism>
<dbReference type="PANTHER" id="PTHR46797">
    <property type="entry name" value="HTH-TYPE TRANSCRIPTIONAL REGULATOR"/>
    <property type="match status" value="1"/>
</dbReference>
<dbReference type="InterPro" id="IPR001387">
    <property type="entry name" value="Cro/C1-type_HTH"/>
</dbReference>
<dbReference type="CDD" id="cd00093">
    <property type="entry name" value="HTH_XRE"/>
    <property type="match status" value="1"/>
</dbReference>
<dbReference type="Gene3D" id="2.60.120.10">
    <property type="entry name" value="Jelly Rolls"/>
    <property type="match status" value="1"/>
</dbReference>
<name>A0ABV3L879_9RHOB</name>
<dbReference type="InterPro" id="IPR014710">
    <property type="entry name" value="RmlC-like_jellyroll"/>
</dbReference>
<dbReference type="SMART" id="SM00530">
    <property type="entry name" value="HTH_XRE"/>
    <property type="match status" value="1"/>
</dbReference>
<dbReference type="Gene3D" id="1.10.260.40">
    <property type="entry name" value="lambda repressor-like DNA-binding domains"/>
    <property type="match status" value="1"/>
</dbReference>
<dbReference type="InterPro" id="IPR050807">
    <property type="entry name" value="TransReg_Diox_bact_type"/>
</dbReference>
<dbReference type="Pfam" id="PF07883">
    <property type="entry name" value="Cupin_2"/>
    <property type="match status" value="1"/>
</dbReference>